<comment type="similarity">
    <text evidence="6">Belongs to the cytochrome P450 family.</text>
</comment>
<dbReference type="GO" id="GO:0020037">
    <property type="term" value="F:heme binding"/>
    <property type="evidence" value="ECO:0007669"/>
    <property type="project" value="InterPro"/>
</dbReference>
<dbReference type="GO" id="GO:0005506">
    <property type="term" value="F:iron ion binding"/>
    <property type="evidence" value="ECO:0007669"/>
    <property type="project" value="InterPro"/>
</dbReference>
<evidence type="ECO:0000256" key="4">
    <source>
        <dbReference type="ARBA" id="ARBA00023004"/>
    </source>
</evidence>
<evidence type="ECO:0000256" key="5">
    <source>
        <dbReference type="PIRSR" id="PIRSR602401-1"/>
    </source>
</evidence>
<keyword evidence="5 6" id="KW-0349">Heme</keyword>
<feature type="binding site" description="axial binding residue" evidence="5">
    <location>
        <position position="376"/>
    </location>
    <ligand>
        <name>heme</name>
        <dbReference type="ChEBI" id="CHEBI:30413"/>
    </ligand>
    <ligandPart>
        <name>Fe</name>
        <dbReference type="ChEBI" id="CHEBI:18248"/>
    </ligandPart>
</feature>
<dbReference type="AlphaFoldDB" id="A0A7H8R7S6"/>
<proteinExistence type="inferred from homology"/>
<keyword evidence="6" id="KW-0503">Monooxygenase</keyword>
<dbReference type="PRINTS" id="PR00463">
    <property type="entry name" value="EP450I"/>
</dbReference>
<dbReference type="PANTHER" id="PTHR24305:SF190">
    <property type="entry name" value="P450, PUTATIVE (EUROFUNG)-RELATED"/>
    <property type="match status" value="1"/>
</dbReference>
<dbReference type="InterPro" id="IPR036396">
    <property type="entry name" value="Cyt_P450_sf"/>
</dbReference>
<dbReference type="GeneID" id="55996451"/>
<dbReference type="Proteomes" id="UP000509510">
    <property type="component" value="Chromosome V"/>
</dbReference>
<keyword evidence="4 5" id="KW-0408">Iron</keyword>
<organism evidence="7 8">
    <name type="scientific">Talaromyces rugulosus</name>
    <name type="common">Penicillium rugulosum</name>
    <dbReference type="NCBI Taxonomy" id="121627"/>
    <lineage>
        <taxon>Eukaryota</taxon>
        <taxon>Fungi</taxon>
        <taxon>Dikarya</taxon>
        <taxon>Ascomycota</taxon>
        <taxon>Pezizomycotina</taxon>
        <taxon>Eurotiomycetes</taxon>
        <taxon>Eurotiomycetidae</taxon>
        <taxon>Eurotiales</taxon>
        <taxon>Trichocomaceae</taxon>
        <taxon>Talaromyces</taxon>
        <taxon>Talaromyces sect. Islandici</taxon>
    </lineage>
</organism>
<dbReference type="Pfam" id="PF00067">
    <property type="entry name" value="p450"/>
    <property type="match status" value="1"/>
</dbReference>
<keyword evidence="3 6" id="KW-0560">Oxidoreductase</keyword>
<evidence type="ECO:0000256" key="2">
    <source>
        <dbReference type="ARBA" id="ARBA00022723"/>
    </source>
</evidence>
<dbReference type="InterPro" id="IPR002401">
    <property type="entry name" value="Cyt_P450_E_grp-I"/>
</dbReference>
<name>A0A7H8R7S6_TALRU</name>
<reference evidence="8" key="1">
    <citation type="submission" date="2020-06" db="EMBL/GenBank/DDBJ databases">
        <title>A chromosome-scale genome assembly of Talaromyces rugulosus W13939.</title>
        <authorList>
            <person name="Wang B."/>
            <person name="Guo L."/>
            <person name="Ye K."/>
            <person name="Wang L."/>
        </authorList>
    </citation>
    <scope>NUCLEOTIDE SEQUENCE [LARGE SCALE GENOMIC DNA]</scope>
    <source>
        <strain evidence="8">W13939</strain>
    </source>
</reference>
<dbReference type="InterPro" id="IPR017972">
    <property type="entry name" value="Cyt_P450_CS"/>
</dbReference>
<dbReference type="PANTHER" id="PTHR24305">
    <property type="entry name" value="CYTOCHROME P450"/>
    <property type="match status" value="1"/>
</dbReference>
<comment type="cofactor">
    <cofactor evidence="1 5">
        <name>heme</name>
        <dbReference type="ChEBI" id="CHEBI:30413"/>
    </cofactor>
</comment>
<dbReference type="InterPro" id="IPR001128">
    <property type="entry name" value="Cyt_P450"/>
</dbReference>
<keyword evidence="8" id="KW-1185">Reference proteome</keyword>
<evidence type="ECO:0000256" key="6">
    <source>
        <dbReference type="RuleBase" id="RU000461"/>
    </source>
</evidence>
<dbReference type="EMBL" id="CP055902">
    <property type="protein sequence ID" value="QKX61811.1"/>
    <property type="molecule type" value="Genomic_DNA"/>
</dbReference>
<sequence length="440" mass="49262">MTSGPIVRIAPDTYSIDDPDSVRILYGHGNGFIKSKWYTASGNPYIPDLFTTRDPTLHRNIRKKVASLYATSHLLRMEPIIDDCIDLLVSRFAEVADKRTQINLQHWMQCYAFDVIGYIAVGKRFGFLDKGEDTLGIFPSLHGYLKYCATMGVYSEFHSLIYNIINTVSSGGIGEIVQFSKREIDKRLLIEAQGKSEIDRDMLSEVLQLHEANPQRVTMIDIMSICVTNIGAGSDTTSISLTSVLYHLIRNPLCLEKLRAEIDQHFSTNVSGHIKFADAQKLPYLQACIKESLRVHPATGLPLGRVVPKGGVTVADTFFPEGTTLGVNTWVAHANASVFGPDALSFRPERWLDSSKEELKAMDNYFLAFGQGSRTCIGKNISLVEMTKLIPILVRNFDFRLTGPDILKNGLQCENVWFVKQNNIICDIQHRSTLKHSKGE</sequence>
<dbReference type="RefSeq" id="XP_035347985.1">
    <property type="nucleotide sequence ID" value="XM_035492092.1"/>
</dbReference>
<protein>
    <submittedName>
        <fullName evidence="7">Uncharacterized protein</fullName>
    </submittedName>
</protein>
<dbReference type="PROSITE" id="PS00086">
    <property type="entry name" value="CYTOCHROME_P450"/>
    <property type="match status" value="1"/>
</dbReference>
<evidence type="ECO:0000313" key="8">
    <source>
        <dbReference type="Proteomes" id="UP000509510"/>
    </source>
</evidence>
<dbReference type="Gene3D" id="1.10.630.10">
    <property type="entry name" value="Cytochrome P450"/>
    <property type="match status" value="1"/>
</dbReference>
<dbReference type="PRINTS" id="PR00385">
    <property type="entry name" value="P450"/>
</dbReference>
<dbReference type="SUPFAM" id="SSF48264">
    <property type="entry name" value="Cytochrome P450"/>
    <property type="match status" value="1"/>
</dbReference>
<dbReference type="CDD" id="cd11060">
    <property type="entry name" value="CYP57A1-like"/>
    <property type="match status" value="1"/>
</dbReference>
<evidence type="ECO:0000313" key="7">
    <source>
        <dbReference type="EMBL" id="QKX61811.1"/>
    </source>
</evidence>
<evidence type="ECO:0000256" key="3">
    <source>
        <dbReference type="ARBA" id="ARBA00023002"/>
    </source>
</evidence>
<accession>A0A7H8R7S6</accession>
<gene>
    <name evidence="7" type="ORF">TRUGW13939_08967</name>
</gene>
<dbReference type="GO" id="GO:0016705">
    <property type="term" value="F:oxidoreductase activity, acting on paired donors, with incorporation or reduction of molecular oxygen"/>
    <property type="evidence" value="ECO:0007669"/>
    <property type="project" value="InterPro"/>
</dbReference>
<evidence type="ECO:0000256" key="1">
    <source>
        <dbReference type="ARBA" id="ARBA00001971"/>
    </source>
</evidence>
<dbReference type="OrthoDB" id="3934656at2759"/>
<dbReference type="InterPro" id="IPR050121">
    <property type="entry name" value="Cytochrome_P450_monoxygenase"/>
</dbReference>
<dbReference type="KEGG" id="trg:TRUGW13939_08967"/>
<dbReference type="GO" id="GO:0004497">
    <property type="term" value="F:monooxygenase activity"/>
    <property type="evidence" value="ECO:0007669"/>
    <property type="project" value="UniProtKB-KW"/>
</dbReference>
<keyword evidence="2 5" id="KW-0479">Metal-binding</keyword>